<comment type="similarity">
    <text evidence="3">Belongs to the peptidase M14 family.</text>
</comment>
<dbReference type="SMART" id="SM00631">
    <property type="entry name" value="Zn_pept"/>
    <property type="match status" value="1"/>
</dbReference>
<keyword evidence="6" id="KW-0732">Signal</keyword>
<comment type="cofactor">
    <cofactor evidence="1">
        <name>Zn(2+)</name>
        <dbReference type="ChEBI" id="CHEBI:29105"/>
    </cofactor>
</comment>
<keyword evidence="12" id="KW-1185">Reference proteome</keyword>
<reference evidence="11 12" key="1">
    <citation type="submission" date="2017-10" db="EMBL/GenBank/DDBJ databases">
        <title>Draft genome of Longimonas halophila.</title>
        <authorList>
            <person name="Goh K.M."/>
            <person name="Shamsir M.S."/>
            <person name="Lim S.W."/>
        </authorList>
    </citation>
    <scope>NUCLEOTIDE SEQUENCE [LARGE SCALE GENOMIC DNA]</scope>
    <source>
        <strain evidence="11 12">KCTC 42399</strain>
    </source>
</reference>
<evidence type="ECO:0000256" key="7">
    <source>
        <dbReference type="ARBA" id="ARBA00022801"/>
    </source>
</evidence>
<dbReference type="PANTHER" id="PTHR11705:SF83">
    <property type="entry name" value="INACTIVE METALLOCARBOXYPEPTIDASE ECM14"/>
    <property type="match status" value="1"/>
</dbReference>
<evidence type="ECO:0000313" key="11">
    <source>
        <dbReference type="EMBL" id="PEN09571.1"/>
    </source>
</evidence>
<evidence type="ECO:0000313" key="12">
    <source>
        <dbReference type="Proteomes" id="UP000221024"/>
    </source>
</evidence>
<dbReference type="GO" id="GO:0008270">
    <property type="term" value="F:zinc ion binding"/>
    <property type="evidence" value="ECO:0007669"/>
    <property type="project" value="InterPro"/>
</dbReference>
<keyword evidence="5" id="KW-0645">Protease</keyword>
<keyword evidence="8" id="KW-0843">Virulence</keyword>
<accession>A0A2H3NQK9</accession>
<evidence type="ECO:0000256" key="4">
    <source>
        <dbReference type="ARBA" id="ARBA00022525"/>
    </source>
</evidence>
<evidence type="ECO:0000256" key="3">
    <source>
        <dbReference type="ARBA" id="ARBA00005988"/>
    </source>
</evidence>
<dbReference type="Gene3D" id="3.40.630.10">
    <property type="entry name" value="Zn peptidases"/>
    <property type="match status" value="1"/>
</dbReference>
<comment type="subcellular location">
    <subcellularLocation>
        <location evidence="2">Secreted</location>
    </subcellularLocation>
</comment>
<evidence type="ECO:0000256" key="5">
    <source>
        <dbReference type="ARBA" id="ARBA00022670"/>
    </source>
</evidence>
<evidence type="ECO:0000256" key="8">
    <source>
        <dbReference type="ARBA" id="ARBA00023026"/>
    </source>
</evidence>
<keyword evidence="4" id="KW-0964">Secreted</keyword>
<dbReference type="InterPro" id="IPR000834">
    <property type="entry name" value="Peptidase_M14"/>
</dbReference>
<feature type="domain" description="Peptidase M14" evidence="10">
    <location>
        <begin position="29"/>
        <end position="272"/>
    </location>
</feature>
<dbReference type="Pfam" id="PF00246">
    <property type="entry name" value="Peptidase_M14"/>
    <property type="match status" value="1"/>
</dbReference>
<dbReference type="GO" id="GO:0004181">
    <property type="term" value="F:metallocarboxypeptidase activity"/>
    <property type="evidence" value="ECO:0007669"/>
    <property type="project" value="InterPro"/>
</dbReference>
<evidence type="ECO:0000256" key="6">
    <source>
        <dbReference type="ARBA" id="ARBA00022729"/>
    </source>
</evidence>
<dbReference type="GO" id="GO:0005615">
    <property type="term" value="C:extracellular space"/>
    <property type="evidence" value="ECO:0007669"/>
    <property type="project" value="TreeGrafter"/>
</dbReference>
<organism evidence="11 12">
    <name type="scientific">Longimonas halophila</name>
    <dbReference type="NCBI Taxonomy" id="1469170"/>
    <lineage>
        <taxon>Bacteria</taxon>
        <taxon>Pseudomonadati</taxon>
        <taxon>Rhodothermota</taxon>
        <taxon>Rhodothermia</taxon>
        <taxon>Rhodothermales</taxon>
        <taxon>Salisaetaceae</taxon>
        <taxon>Longimonas</taxon>
    </lineage>
</organism>
<gene>
    <name evidence="11" type="ORF">CRI93_02235</name>
</gene>
<dbReference type="AlphaFoldDB" id="A0A2H3NQK9"/>
<dbReference type="EMBL" id="PDEP01000001">
    <property type="protein sequence ID" value="PEN09571.1"/>
    <property type="molecule type" value="Genomic_DNA"/>
</dbReference>
<keyword evidence="9" id="KW-0325">Glycoprotein</keyword>
<comment type="caution">
    <text evidence="11">The sequence shown here is derived from an EMBL/GenBank/DDBJ whole genome shotgun (WGS) entry which is preliminary data.</text>
</comment>
<dbReference type="OrthoDB" id="4499135at2"/>
<dbReference type="Proteomes" id="UP000221024">
    <property type="component" value="Unassembled WGS sequence"/>
</dbReference>
<evidence type="ECO:0000259" key="10">
    <source>
        <dbReference type="SMART" id="SM00631"/>
    </source>
</evidence>
<evidence type="ECO:0000256" key="1">
    <source>
        <dbReference type="ARBA" id="ARBA00001947"/>
    </source>
</evidence>
<dbReference type="GO" id="GO:0006508">
    <property type="term" value="P:proteolysis"/>
    <property type="evidence" value="ECO:0007669"/>
    <property type="project" value="UniProtKB-KW"/>
</dbReference>
<name>A0A2H3NQK9_9BACT</name>
<dbReference type="SUPFAM" id="SSF53187">
    <property type="entry name" value="Zn-dependent exopeptidases"/>
    <property type="match status" value="1"/>
</dbReference>
<dbReference type="PANTHER" id="PTHR11705">
    <property type="entry name" value="PROTEASE FAMILY M14 CARBOXYPEPTIDASE A,B"/>
    <property type="match status" value="1"/>
</dbReference>
<keyword evidence="7" id="KW-0378">Hydrolase</keyword>
<evidence type="ECO:0000256" key="2">
    <source>
        <dbReference type="ARBA" id="ARBA00004613"/>
    </source>
</evidence>
<protein>
    <submittedName>
        <fullName evidence="11">Peptidase M14</fullName>
    </submittedName>
</protein>
<dbReference type="RefSeq" id="WP_098060969.1">
    <property type="nucleotide sequence ID" value="NZ_PDEP01000001.1"/>
</dbReference>
<sequence length="368" mass="40301">MPTDSSIPAAARTWRTAFADAIAPDTVAFQTHDTAHARHRAACAEADDVTFHDLGTSEEGRPLYGITAGSGPVHLSCIAGNHADEPVGPETLRYLVDRLLDTPPDASWRRGLRWTIVPHTNPDGEARNQPWITAWPDAEAYLTHRVRELPGRDMEFGFPDLRAENEAVSRFLREQGPFSAHLSAHGMGMAAGALLLIHPHWSFRTDGLQTLYREAAAQAGMDLHDHNRQGEKGFFWIGPGFTTTPNGAGMRAYFRAQNDPEMASRFLDSSMEFVEALGGMPLSVVTEVPLFVLDSPTPVGGPPPRYTAFKEALPRIQHELQTAGASRTLSDFDLQPLPLHTAMMLHSTVLGGMIATCRTHKQINDDAS</sequence>
<evidence type="ECO:0000256" key="9">
    <source>
        <dbReference type="ARBA" id="ARBA00023180"/>
    </source>
</evidence>
<proteinExistence type="inferred from homology"/>